<organism evidence="11">
    <name type="scientific">Singulisphaera sp. Ch08</name>
    <dbReference type="NCBI Taxonomy" id="3120278"/>
    <lineage>
        <taxon>Bacteria</taxon>
        <taxon>Pseudomonadati</taxon>
        <taxon>Planctomycetota</taxon>
        <taxon>Planctomycetia</taxon>
        <taxon>Isosphaerales</taxon>
        <taxon>Isosphaeraceae</taxon>
        <taxon>Singulisphaera</taxon>
    </lineage>
</organism>
<feature type="domain" description="Transposase putative helix-turn-helix" evidence="10">
    <location>
        <begin position="5"/>
        <end position="49"/>
    </location>
</feature>
<name>A0AAU7C698_9BACT</name>
<dbReference type="EMBL" id="CP155447">
    <property type="protein sequence ID" value="XBH00719.1"/>
    <property type="molecule type" value="Genomic_DNA"/>
</dbReference>
<evidence type="ECO:0000256" key="2">
    <source>
        <dbReference type="ARBA" id="ARBA00011044"/>
    </source>
</evidence>
<keyword evidence="4" id="KW-0479">Metal-binding</keyword>
<sequence length="400" mass="46044">MAKHRKVYRFRMKPTKAQAHTLNRMAGARRWVWNWALSRRKEHYREFGKTLPMSALSSELTALKTRSETAWLKDADSQALQQVLKDLYQAYDNHFNPRMKAKFPRFKNRKRDRARFRIPQRVKVVDGKVVIPKIGPVRIYQSQPVDEPTKSATFRRSVDGKWYVSLTAEFEMPDVPLSPPSPERSVGIDLGLIDFATLSDGSEPIPAPKCFRKSQKKLRKAQRTVSRRKPGSKRKIKARIQVARIHRKTANQRNDFLHKLSTELVGKHAGLCIEDLSVKGLARTKLAKSVTDASWGEFRRQLEYKCLWNRKHLVVIDRWFPSSKMCNACGALNGNLTLKDREWDCECGAHHKRDFLAACNIRDEGLRMLAVGQTESRNARGASVRPRIEAVGVEPRIPRL</sequence>
<feature type="domain" description="Probable transposase IS891/IS1136/IS1341" evidence="8">
    <location>
        <begin position="176"/>
        <end position="283"/>
    </location>
</feature>
<dbReference type="InterPro" id="IPR010095">
    <property type="entry name" value="Cas12f1-like_TNB"/>
</dbReference>
<dbReference type="PANTHER" id="PTHR30405:SF25">
    <property type="entry name" value="RNA-GUIDED DNA ENDONUCLEASE INSQ-RELATED"/>
    <property type="match status" value="1"/>
</dbReference>
<dbReference type="Pfam" id="PF12323">
    <property type="entry name" value="HTH_OrfB_IS605"/>
    <property type="match status" value="1"/>
</dbReference>
<keyword evidence="6" id="KW-0238">DNA-binding</keyword>
<comment type="similarity">
    <text evidence="2">In the N-terminal section; belongs to the transposase 2 family.</text>
</comment>
<evidence type="ECO:0000256" key="4">
    <source>
        <dbReference type="ARBA" id="ARBA00022723"/>
    </source>
</evidence>
<dbReference type="InterPro" id="IPR021027">
    <property type="entry name" value="Transposase_put_HTH"/>
</dbReference>
<comment type="similarity">
    <text evidence="1">In the C-terminal section; belongs to the transposase 35 family.</text>
</comment>
<dbReference type="GO" id="GO:0003677">
    <property type="term" value="F:DNA binding"/>
    <property type="evidence" value="ECO:0007669"/>
    <property type="project" value="UniProtKB-KW"/>
</dbReference>
<dbReference type="Pfam" id="PF01385">
    <property type="entry name" value="OrfB_IS605"/>
    <property type="match status" value="1"/>
</dbReference>
<dbReference type="PANTHER" id="PTHR30405">
    <property type="entry name" value="TRANSPOSASE"/>
    <property type="match status" value="1"/>
</dbReference>
<dbReference type="InterPro" id="IPR051399">
    <property type="entry name" value="RNA-guided_DNA_endo/Transpos"/>
</dbReference>
<dbReference type="NCBIfam" id="TIGR01766">
    <property type="entry name" value="IS200/IS605 family accessory protein TnpB-like domain"/>
    <property type="match status" value="1"/>
</dbReference>
<evidence type="ECO:0000313" key="11">
    <source>
        <dbReference type="EMBL" id="XBH00719.1"/>
    </source>
</evidence>
<dbReference type="RefSeq" id="WP_406693389.1">
    <property type="nucleotide sequence ID" value="NZ_CP155447.1"/>
</dbReference>
<evidence type="ECO:0000256" key="5">
    <source>
        <dbReference type="ARBA" id="ARBA00022833"/>
    </source>
</evidence>
<keyword evidence="5" id="KW-0862">Zinc</keyword>
<reference evidence="11" key="1">
    <citation type="submission" date="2024-05" db="EMBL/GenBank/DDBJ databases">
        <title>Planctomycetes of the genus Singulisphaera possess chitinolytic capabilities.</title>
        <authorList>
            <person name="Ivanova A."/>
        </authorList>
    </citation>
    <scope>NUCLEOTIDE SEQUENCE</scope>
    <source>
        <strain evidence="11">Ch08T</strain>
    </source>
</reference>
<evidence type="ECO:0000256" key="1">
    <source>
        <dbReference type="ARBA" id="ARBA00008761"/>
    </source>
</evidence>
<protein>
    <submittedName>
        <fullName evidence="11">Transposase</fullName>
    </submittedName>
</protein>
<accession>A0AAU7C698</accession>
<dbReference type="GO" id="GO:0032196">
    <property type="term" value="P:transposition"/>
    <property type="evidence" value="ECO:0007669"/>
    <property type="project" value="UniProtKB-KW"/>
</dbReference>
<evidence type="ECO:0000256" key="7">
    <source>
        <dbReference type="ARBA" id="ARBA00023172"/>
    </source>
</evidence>
<dbReference type="NCBIfam" id="NF040570">
    <property type="entry name" value="guided_TnpB"/>
    <property type="match status" value="1"/>
</dbReference>
<evidence type="ECO:0000256" key="3">
    <source>
        <dbReference type="ARBA" id="ARBA00022578"/>
    </source>
</evidence>
<feature type="domain" description="Cas12f1-like TNB" evidence="9">
    <location>
        <begin position="295"/>
        <end position="361"/>
    </location>
</feature>
<dbReference type="GO" id="GO:0006310">
    <property type="term" value="P:DNA recombination"/>
    <property type="evidence" value="ECO:0007669"/>
    <property type="project" value="UniProtKB-KW"/>
</dbReference>
<evidence type="ECO:0000256" key="6">
    <source>
        <dbReference type="ARBA" id="ARBA00023125"/>
    </source>
</evidence>
<dbReference type="Pfam" id="PF07282">
    <property type="entry name" value="Cas12f1-like_TNB"/>
    <property type="match status" value="1"/>
</dbReference>
<evidence type="ECO:0000259" key="10">
    <source>
        <dbReference type="Pfam" id="PF12323"/>
    </source>
</evidence>
<evidence type="ECO:0000259" key="8">
    <source>
        <dbReference type="Pfam" id="PF01385"/>
    </source>
</evidence>
<dbReference type="AlphaFoldDB" id="A0AAU7C698"/>
<keyword evidence="7" id="KW-0233">DNA recombination</keyword>
<evidence type="ECO:0000259" key="9">
    <source>
        <dbReference type="Pfam" id="PF07282"/>
    </source>
</evidence>
<dbReference type="GO" id="GO:0046872">
    <property type="term" value="F:metal ion binding"/>
    <property type="evidence" value="ECO:0007669"/>
    <property type="project" value="UniProtKB-KW"/>
</dbReference>
<keyword evidence="3" id="KW-0815">Transposition</keyword>
<gene>
    <name evidence="11" type="ORF">V5E97_20405</name>
</gene>
<dbReference type="InterPro" id="IPR001959">
    <property type="entry name" value="Transposase"/>
</dbReference>
<proteinExistence type="inferred from homology"/>